<dbReference type="EMBL" id="CP071869">
    <property type="protein sequence ID" value="QTE21051.1"/>
    <property type="molecule type" value="Genomic_DNA"/>
</dbReference>
<gene>
    <name evidence="1" type="ORF">J3359_09335</name>
</gene>
<dbReference type="KEGG" id="pcea:J3359_09335"/>
<protein>
    <submittedName>
        <fullName evidence="1">Uncharacterized protein</fullName>
    </submittedName>
</protein>
<sequence length="264" mass="27842">MSKQKGLIKLVGNIGGVSFYTSNGEYLARMAGGPSKERIQTDPNFKRTRENNAEFGGSAKVGKALRTALSGVLQVMGGSRLASQLTKIFKTINLKGVGVRGKRPITLSANKELLTGLDLNRKSSLSTVFTAPYTATINADRNEVVYTIAAFTPANFVVAPAGATHFKLVAAVGLVSDYVYDDGVNTYEPTVPDENSIGVVVSSTTKALDANSTATTLTATIPGGAVTDAEVSVVSCLGIEFYQKVGTTDYILSQGNTMKVTHVF</sequence>
<keyword evidence="2" id="KW-1185">Reference proteome</keyword>
<accession>A0A975CJI6</accession>
<reference evidence="1 2" key="1">
    <citation type="submission" date="2021-03" db="EMBL/GenBank/DDBJ databases">
        <title>Complete genome of Polaribacter_sp.SM13.</title>
        <authorList>
            <person name="Jeong S.W."/>
            <person name="Bae J.W."/>
        </authorList>
    </citation>
    <scope>NUCLEOTIDE SEQUENCE [LARGE SCALE GENOMIC DNA]</scope>
    <source>
        <strain evidence="1 2">SM13</strain>
    </source>
</reference>
<name>A0A975CJI6_9FLAO</name>
<evidence type="ECO:0000313" key="1">
    <source>
        <dbReference type="EMBL" id="QTE21051.1"/>
    </source>
</evidence>
<proteinExistence type="predicted"/>
<dbReference type="RefSeq" id="WP_208076647.1">
    <property type="nucleotide sequence ID" value="NZ_CP071869.1"/>
</dbReference>
<evidence type="ECO:0000313" key="2">
    <source>
        <dbReference type="Proteomes" id="UP000663920"/>
    </source>
</evidence>
<dbReference type="AlphaFoldDB" id="A0A975CJI6"/>
<dbReference type="Proteomes" id="UP000663920">
    <property type="component" value="Chromosome"/>
</dbReference>
<organism evidence="1 2">
    <name type="scientific">Polaribacter cellanae</name>
    <dbReference type="NCBI Taxonomy" id="2818493"/>
    <lineage>
        <taxon>Bacteria</taxon>
        <taxon>Pseudomonadati</taxon>
        <taxon>Bacteroidota</taxon>
        <taxon>Flavobacteriia</taxon>
        <taxon>Flavobacteriales</taxon>
        <taxon>Flavobacteriaceae</taxon>
    </lineage>
</organism>